<evidence type="ECO:0000313" key="1">
    <source>
        <dbReference type="EMBL" id="PIR27331.1"/>
    </source>
</evidence>
<protein>
    <submittedName>
        <fullName evidence="1">Uncharacterized protein</fullName>
    </submittedName>
</protein>
<dbReference type="AlphaFoldDB" id="A0A2H0PZ60"/>
<sequence length="199" mass="22144">KSLLRAVTNMFLIPTSEREVVSVAVRIVVPMPVYRLKKVIINWDLTPKQAVGLLSGSNPDIALWPEGGDQMGLWNGGKTGVEEGMTLPIYWDRQSFSTAEGRQKQAASGIGFAWPVVIASLALPENEPERVRKELNEDKEIGMWALVALRQSDEELWQRDDHFRPFCLYLYPYDFRFALGDADAGWGGDGALVGAPQVP</sequence>
<dbReference type="EMBL" id="PCXF01000043">
    <property type="protein sequence ID" value="PIR27331.1"/>
    <property type="molecule type" value="Genomic_DNA"/>
</dbReference>
<dbReference type="Proteomes" id="UP000231154">
    <property type="component" value="Unassembled WGS sequence"/>
</dbReference>
<feature type="non-terminal residue" evidence="1">
    <location>
        <position position="1"/>
    </location>
</feature>
<comment type="caution">
    <text evidence="1">The sequence shown here is derived from an EMBL/GenBank/DDBJ whole genome shotgun (WGS) entry which is preliminary data.</text>
</comment>
<proteinExistence type="predicted"/>
<name>A0A2H0PZ60_9BACT</name>
<evidence type="ECO:0000313" key="2">
    <source>
        <dbReference type="Proteomes" id="UP000231154"/>
    </source>
</evidence>
<accession>A0A2H0PZ60</accession>
<gene>
    <name evidence="1" type="ORF">COV40_01435</name>
</gene>
<organism evidence="1 2">
    <name type="scientific">Candidatus Berkelbacteria bacterium CG11_big_fil_rev_8_21_14_0_20_42_15</name>
    <dbReference type="NCBI Taxonomy" id="1974517"/>
    <lineage>
        <taxon>Bacteria</taxon>
        <taxon>Candidatus Berkelbacteria</taxon>
    </lineage>
</organism>
<reference evidence="1 2" key="1">
    <citation type="submission" date="2017-09" db="EMBL/GenBank/DDBJ databases">
        <title>Depth-based differentiation of microbial function through sediment-hosted aquifers and enrichment of novel symbionts in the deep terrestrial subsurface.</title>
        <authorList>
            <person name="Probst A.J."/>
            <person name="Ladd B."/>
            <person name="Jarett J.K."/>
            <person name="Geller-Mcgrath D.E."/>
            <person name="Sieber C.M."/>
            <person name="Emerson J.B."/>
            <person name="Anantharaman K."/>
            <person name="Thomas B.C."/>
            <person name="Malmstrom R."/>
            <person name="Stieglmeier M."/>
            <person name="Klingl A."/>
            <person name="Woyke T."/>
            <person name="Ryan C.M."/>
            <person name="Banfield J.F."/>
        </authorList>
    </citation>
    <scope>NUCLEOTIDE SEQUENCE [LARGE SCALE GENOMIC DNA]</scope>
    <source>
        <strain evidence="1">CG11_big_fil_rev_8_21_14_0_20_42_15</strain>
    </source>
</reference>